<dbReference type="PANTHER" id="PTHR42899:SF1">
    <property type="entry name" value="SPERMATOGENESIS-ASSOCIATED PROTEIN 20"/>
    <property type="match status" value="1"/>
</dbReference>
<reference evidence="2 3" key="1">
    <citation type="journal article" name="Nat. Commun.">
        <title>Undinarchaeota illuminate DPANN phylogeny and the impact of gene transfer on archaeal evolution.</title>
        <authorList>
            <person name="Dombrowski N."/>
            <person name="Williams T.A."/>
            <person name="Sun J."/>
            <person name="Woodcroft B.J."/>
            <person name="Lee J.H."/>
            <person name="Minh B.Q."/>
            <person name="Rinke C."/>
            <person name="Spang A."/>
        </authorList>
    </citation>
    <scope>NUCLEOTIDE SEQUENCE [LARGE SCALE GENOMIC DNA]</scope>
    <source>
        <strain evidence="2">MAG_bin1129</strain>
    </source>
</reference>
<dbReference type="Proteomes" id="UP000646946">
    <property type="component" value="Unassembled WGS sequence"/>
</dbReference>
<dbReference type="EMBL" id="DVAB01000039">
    <property type="protein sequence ID" value="HIK00819.1"/>
    <property type="molecule type" value="Genomic_DNA"/>
</dbReference>
<feature type="domain" description="Spermatogenesis-associated protein 20-like TRX" evidence="1">
    <location>
        <begin position="5"/>
        <end position="131"/>
    </location>
</feature>
<accession>A0A832XH03</accession>
<proteinExistence type="predicted"/>
<dbReference type="AlphaFoldDB" id="A0A832XH03"/>
<dbReference type="InterPro" id="IPR004879">
    <property type="entry name" value="Ssp411-like_TRX"/>
</dbReference>
<comment type="caution">
    <text evidence="2">The sequence shown here is derived from an EMBL/GenBank/DDBJ whole genome shotgun (WGS) entry which is preliminary data.</text>
</comment>
<gene>
    <name evidence="2" type="ORF">H1016_04750</name>
</gene>
<dbReference type="GO" id="GO:0005975">
    <property type="term" value="P:carbohydrate metabolic process"/>
    <property type="evidence" value="ECO:0007669"/>
    <property type="project" value="InterPro"/>
</dbReference>
<keyword evidence="3" id="KW-1185">Reference proteome</keyword>
<dbReference type="InterPro" id="IPR036249">
    <property type="entry name" value="Thioredoxin-like_sf"/>
</dbReference>
<dbReference type="SUPFAM" id="SSF52833">
    <property type="entry name" value="Thioredoxin-like"/>
    <property type="match status" value="1"/>
</dbReference>
<dbReference type="Gene3D" id="1.50.10.20">
    <property type="match status" value="2"/>
</dbReference>
<dbReference type="SUPFAM" id="SSF48208">
    <property type="entry name" value="Six-hairpin glycosidases"/>
    <property type="match status" value="1"/>
</dbReference>
<dbReference type="Gene3D" id="3.40.30.10">
    <property type="entry name" value="Glutaredoxin"/>
    <property type="match status" value="1"/>
</dbReference>
<dbReference type="InterPro" id="IPR024705">
    <property type="entry name" value="Ssp411"/>
</dbReference>
<evidence type="ECO:0000313" key="2">
    <source>
        <dbReference type="EMBL" id="HIK00819.1"/>
    </source>
</evidence>
<sequence length="577" mass="66843">MGGTKINWLEWGSEAFAKAKKEDKPILLDISAVWCHWCHRMDEDTYSDNEVANIINEKFIPIKVDNDKRPDVNARYNMGGWPTTAVLTPEGETIAGATYIPPVQMKHFLEDLYDVYKKDKSEIKNKLSQISRRESIMSLAKIEEVKLNPEIFEDIVDNLVLNFDMEYGGFGIEPKFPSSEAIRLLLLKYRKSKNEQYLKMATKTLLAMYNSEMYDKVENGFFRYCVRRNWTEPHYEKMLEDHAELLRNYAEGYQASKDEEIKKAALGIIKYAQEKLENKEGGFFGSQDADEEYYKLDLEGRKKKTPPLIDKTIYVNWNGKMVSSYLYAFSVLQDTHLKEFALKTIDFVLKDCYSQEGGVCHFYATGKKGMGGLLTDNLYFASALLDAYEIAGEQKYLEKAKELADFMIKNFFDKEKGGFRDISNKHENLGKLEKAEHSFIENSFAARFFVRLYYITDNEEYHKKSEAVLKLLQTMYEYYGIFAATYALSLDFYLNHAMVNFIYSKKDEKSKSLHSELLKAYYPSKIIRMLEVNENKSQIEKLGYDPNTFPAAFVCFGTMCMPPAFNPEKLLGILAKQ</sequence>
<dbReference type="PIRSF" id="PIRSF006402">
    <property type="entry name" value="UCP006402_thioredoxin"/>
    <property type="match status" value="1"/>
</dbReference>
<evidence type="ECO:0000313" key="3">
    <source>
        <dbReference type="Proteomes" id="UP000646946"/>
    </source>
</evidence>
<evidence type="ECO:0000259" key="1">
    <source>
        <dbReference type="Pfam" id="PF03190"/>
    </source>
</evidence>
<protein>
    <submittedName>
        <fullName evidence="2">Thioredoxin domain-containing protein</fullName>
    </submittedName>
</protein>
<dbReference type="Pfam" id="PF03663">
    <property type="entry name" value="Glyco_hydro_76"/>
    <property type="match status" value="1"/>
</dbReference>
<name>A0A832XH03_9ARCH</name>
<organism evidence="2 3">
    <name type="scientific">Candidatus Naiadarchaeum limnaeum</name>
    <dbReference type="NCBI Taxonomy" id="2756139"/>
    <lineage>
        <taxon>Archaea</taxon>
        <taxon>Candidatus Undinarchaeota</taxon>
        <taxon>Candidatus Undinarchaeia</taxon>
        <taxon>Candidatus Naiadarchaeales</taxon>
        <taxon>Candidatus Naiadarchaeaceae</taxon>
        <taxon>Candidatus Naiadarchaeum</taxon>
    </lineage>
</organism>
<dbReference type="InterPro" id="IPR008928">
    <property type="entry name" value="6-hairpin_glycosidase_sf"/>
</dbReference>
<dbReference type="Pfam" id="PF03190">
    <property type="entry name" value="Thioredox_DsbH"/>
    <property type="match status" value="1"/>
</dbReference>
<dbReference type="PANTHER" id="PTHR42899">
    <property type="entry name" value="SPERMATOGENESIS-ASSOCIATED PROTEIN 20"/>
    <property type="match status" value="1"/>
</dbReference>
<dbReference type="InterPro" id="IPR005198">
    <property type="entry name" value="Glyco_hydro_76"/>
</dbReference>